<reference evidence="1" key="1">
    <citation type="submission" date="2020-10" db="EMBL/GenBank/DDBJ databases">
        <authorList>
            <person name="Gilroy R."/>
        </authorList>
    </citation>
    <scope>NUCLEOTIDE SEQUENCE</scope>
    <source>
        <strain evidence="1">CHK154-7741</strain>
    </source>
</reference>
<organism evidence="1 2">
    <name type="scientific">Candidatus Limenecus avicola</name>
    <dbReference type="NCBI Taxonomy" id="2840847"/>
    <lineage>
        <taxon>Bacteria</taxon>
        <taxon>Bacillati</taxon>
        <taxon>Bacillota</taxon>
        <taxon>Clostridia</taxon>
        <taxon>Eubacteriales</taxon>
        <taxon>Clostridiaceae</taxon>
        <taxon>Clostridiaceae incertae sedis</taxon>
        <taxon>Candidatus Limenecus</taxon>
    </lineage>
</organism>
<reference evidence="1" key="2">
    <citation type="journal article" date="2021" name="PeerJ">
        <title>Extensive microbial diversity within the chicken gut microbiome revealed by metagenomics and culture.</title>
        <authorList>
            <person name="Gilroy R."/>
            <person name="Ravi A."/>
            <person name="Getino M."/>
            <person name="Pursley I."/>
            <person name="Horton D.L."/>
            <person name="Alikhan N.F."/>
            <person name="Baker D."/>
            <person name="Gharbi K."/>
            <person name="Hall N."/>
            <person name="Watson M."/>
            <person name="Adriaenssens E.M."/>
            <person name="Foster-Nyarko E."/>
            <person name="Jarju S."/>
            <person name="Secka A."/>
            <person name="Antonio M."/>
            <person name="Oren A."/>
            <person name="Chaudhuri R.R."/>
            <person name="La Ragione R."/>
            <person name="Hildebrand F."/>
            <person name="Pallen M.J."/>
        </authorList>
    </citation>
    <scope>NUCLEOTIDE SEQUENCE</scope>
    <source>
        <strain evidence="1">CHK154-7741</strain>
    </source>
</reference>
<dbReference type="AlphaFoldDB" id="A0A9D1SQN5"/>
<evidence type="ECO:0000313" key="2">
    <source>
        <dbReference type="Proteomes" id="UP000886748"/>
    </source>
</evidence>
<name>A0A9D1SQN5_9CLOT</name>
<comment type="caution">
    <text evidence="1">The sequence shown here is derived from an EMBL/GenBank/DDBJ whole genome shotgun (WGS) entry which is preliminary data.</text>
</comment>
<dbReference type="Proteomes" id="UP000886748">
    <property type="component" value="Unassembled WGS sequence"/>
</dbReference>
<gene>
    <name evidence="1" type="ORF">IAD26_03730</name>
</gene>
<evidence type="ECO:0000313" key="1">
    <source>
        <dbReference type="EMBL" id="HIU92228.1"/>
    </source>
</evidence>
<accession>A0A9D1SQN5</accession>
<dbReference type="EMBL" id="DVOD01000027">
    <property type="protein sequence ID" value="HIU92228.1"/>
    <property type="molecule type" value="Genomic_DNA"/>
</dbReference>
<sequence>MKEDDEKLNIDLTVNKKANLSTMLGDFEFNISSSTVNNGIETKSGSIGYSKNLKDVSISTNLEKTSSDFTYDTTVGVSHSFDNGISTNAQLFHSKDDTSLTVGVNKKFLINPDNINNLENQDKVRKEELVETGERFNLQSKIGYSQEQNGLYTKNSLMYRINNSNFLNTEYTQSNNNHEITATADLQKIKLEYKNSDTKEELLKTTTNNFNIMTKGVKNQYNLGLNNSKIKINGEAPETNHNLNIEAGAKLNRTEYGEFNSGLNGEVKTELMLNGGKISGYKLDLDGAYNHYGAENNSTTDYLVRSAVSFGKNNESKNFSAALGGDYRINNCNTIFEAGAKYSSESAPSLKNQSFNTNFGVYQNLGRNFGDTVIFTQLETGKKWEQTPEAKNSLKYVQVSFGSDAKVAKKLSLNTRMTYDTGKKWSGEVGVRYSF</sequence>
<proteinExistence type="predicted"/>
<protein>
    <submittedName>
        <fullName evidence="1">Uncharacterized protein</fullName>
    </submittedName>
</protein>